<protein>
    <submittedName>
        <fullName evidence="2">Separin-like</fullName>
    </submittedName>
</protein>
<dbReference type="PANTHER" id="PTHR12792">
    <property type="entry name" value="EXTRA SPINDLE POLES 1-RELATED"/>
    <property type="match status" value="1"/>
</dbReference>
<dbReference type="GeneID" id="102809874"/>
<reference evidence="2" key="1">
    <citation type="submission" date="2025-08" db="UniProtKB">
        <authorList>
            <consortium name="RefSeq"/>
        </authorList>
    </citation>
    <scope>IDENTIFICATION</scope>
    <source>
        <tissue evidence="2">Testes</tissue>
    </source>
</reference>
<name>A0ABM0MHD9_SACKO</name>
<organism evidence="1 2">
    <name type="scientific">Saccoglossus kowalevskii</name>
    <name type="common">Acorn worm</name>
    <dbReference type="NCBI Taxonomy" id="10224"/>
    <lineage>
        <taxon>Eukaryota</taxon>
        <taxon>Metazoa</taxon>
        <taxon>Hemichordata</taxon>
        <taxon>Enteropneusta</taxon>
        <taxon>Harrimaniidae</taxon>
        <taxon>Saccoglossus</taxon>
    </lineage>
</organism>
<evidence type="ECO:0000313" key="2">
    <source>
        <dbReference type="RefSeq" id="XP_006819430.1"/>
    </source>
</evidence>
<sequence length="959" mass="109907">MEEERILKALKEGQSVCDVLEDVKMYLGPVIQKKVAKKESEKYGVFSLKVLRHCVQLLAASTDDLDDVIEMCRLAHQCTSVLSFGSTNPMLLDKLLFHVVLHTYKYQRYDDCLEFSSHLYKQLCCSRDENPDCGGEIDNIAKQSFNCAWKAAIDIEKSQAGDALTGVSVMVLEFRTSAVRFALLSTSEVSWVVEQASKAVAQFMKSMQSSHTVLHKCYKTVFDNMLEKFEHQLQRGTLGEIDIVALMRWTMKCTDCMYSVGSTKTALTWLGNHMKQIYKLCTAQPLKTSLQICSDILHASLNLALDKLPDAETISLLQSIYTAMKKYKSITPEMFQVVLQSTDLLRKVISEGLNCSDHLSKKSTEFYQEIIKLFTLCVDVHQRNKQITESRSAQQQDTNKQMLCLDLVYQLLLQQLPTKLDLYSYCLPTCHKTLDIISTVASGEGGMLAANERAQFGVHCYNLAVVLYKDRRYVDCLPLLLLSCQQIYEYCSTNDDRLDENRADKMKLRKKYELLIDCQRKTESSEDAIKTAVSAISLFGHSVKNFVVMFVKAKHDLDLSTPTLKDYLDSDCHDVYQLEYEVYKEQSYDTSVEQYSVLHGLLDIYNVSHNNKEQRAYYLLQLSKLSYQADMVSDKSANEMHECCEEAMNILEDITSESQDDKILDLLAVVYVWNYIIHQTKFMETNIIDETTTDVIDITCDIPNEIHQHRNLDKALDIWKNCKSHYVMEDTCEAMTVLSSIYKLSQREVQVIHCLQLLGKFAAAGKLYHTATMAYAEAAKFISYHGNLSHAHTLLEQSKSNLSFIYDNSVGMVELVYKISYGYYLLYSKQFSSLERLLLEIEEDSNLERSQRWAYLLKAECKELRCNYIQATGVVGETPQELEYDVMRLRQGVESLTVNMCTGNNKVEWGVDMWSVRYALLQSLYQIGYLYNIQGAYRESKCYLLQGLLISDRLALPIR</sequence>
<keyword evidence="1" id="KW-1185">Reference proteome</keyword>
<gene>
    <name evidence="2" type="primary">LOC102809874</name>
</gene>
<dbReference type="InterPro" id="IPR005314">
    <property type="entry name" value="Peptidase_C50"/>
</dbReference>
<dbReference type="Proteomes" id="UP000694865">
    <property type="component" value="Unplaced"/>
</dbReference>
<proteinExistence type="predicted"/>
<accession>A0ABM0MHD9</accession>
<evidence type="ECO:0000313" key="1">
    <source>
        <dbReference type="Proteomes" id="UP000694865"/>
    </source>
</evidence>
<dbReference type="PANTHER" id="PTHR12792:SF0">
    <property type="entry name" value="SEPARIN"/>
    <property type="match status" value="1"/>
</dbReference>
<dbReference type="RefSeq" id="XP_006819430.1">
    <property type="nucleotide sequence ID" value="XM_006819367.1"/>
</dbReference>